<evidence type="ECO:0000313" key="1">
    <source>
        <dbReference type="EMBL" id="TKI90831.1"/>
    </source>
</evidence>
<comment type="caution">
    <text evidence="1">The sequence shown here is derived from an EMBL/GenBank/DDBJ whole genome shotgun (WGS) entry which is preliminary data.</text>
</comment>
<dbReference type="AlphaFoldDB" id="A0A9X9A2E8"/>
<name>A0A9X9A2E8_BACCE</name>
<protein>
    <submittedName>
        <fullName evidence="1">Uncharacterized protein</fullName>
    </submittedName>
</protein>
<gene>
    <name evidence="1" type="ORF">FC695_33775</name>
</gene>
<accession>A0A9X9A2E8</accession>
<feature type="non-terminal residue" evidence="1">
    <location>
        <position position="1"/>
    </location>
</feature>
<feature type="non-terminal residue" evidence="1">
    <location>
        <position position="121"/>
    </location>
</feature>
<organism evidence="1 2">
    <name type="scientific">Bacillus cereus</name>
    <dbReference type="NCBI Taxonomy" id="1396"/>
    <lineage>
        <taxon>Bacteria</taxon>
        <taxon>Bacillati</taxon>
        <taxon>Bacillota</taxon>
        <taxon>Bacilli</taxon>
        <taxon>Bacillales</taxon>
        <taxon>Bacillaceae</taxon>
        <taxon>Bacillus</taxon>
        <taxon>Bacillus cereus group</taxon>
    </lineage>
</organism>
<dbReference type="Proteomes" id="UP000308444">
    <property type="component" value="Unassembled WGS sequence"/>
</dbReference>
<dbReference type="EMBL" id="SZOH01003340">
    <property type="protein sequence ID" value="TKI90831.1"/>
    <property type="molecule type" value="Genomic_DNA"/>
</dbReference>
<proteinExistence type="predicted"/>
<sequence>TTTVPGAVTFTGNTLGLSPTSPAPGNIFGTLAVFTTVNTALQVPGFPAGTTDEWQLNSSSAILNLPAGSSVLYAELVWAGTFRTDTEDVLPFLNDDITFTTPSGTFAVTPDPATAQQGSVG</sequence>
<reference evidence="1 2" key="1">
    <citation type="journal article" date="2019" name="Environ. Microbiol.">
        <title>An active ?-lactamase is a part of an orchestrated cell wall stress resistance network of Bacillus subtilis and related rhizosphere species.</title>
        <authorList>
            <person name="Bucher T."/>
            <person name="Keren-Paz A."/>
            <person name="Hausser J."/>
            <person name="Olender T."/>
            <person name="Cytryn E."/>
            <person name="Kolodkin-Gal I."/>
        </authorList>
    </citation>
    <scope>NUCLEOTIDE SEQUENCE [LARGE SCALE GENOMIC DNA]</scope>
    <source>
        <strain evidence="1 2">I32</strain>
    </source>
</reference>
<evidence type="ECO:0000313" key="2">
    <source>
        <dbReference type="Proteomes" id="UP000308444"/>
    </source>
</evidence>